<reference evidence="8 9" key="1">
    <citation type="journal article" date="2011" name="BMC Genomics">
        <title>Insight into cross-talk between intra-amoebal pathogens.</title>
        <authorList>
            <person name="Gimenez G."/>
            <person name="Bertelli C."/>
            <person name="Moliner C."/>
            <person name="Robert C."/>
            <person name="Raoult D."/>
            <person name="Fournier P.E."/>
            <person name="Greub G."/>
        </authorList>
    </citation>
    <scope>NUCLEOTIDE SEQUENCE [LARGE SCALE GENOMIC DNA]</scope>
    <source>
        <strain evidence="8 9">LLAP12</strain>
    </source>
</reference>
<dbReference type="FunFam" id="3.30.565.10:FF:000003">
    <property type="entry name" value="DNA mismatch repair endonuclease MutL"/>
    <property type="match status" value="1"/>
</dbReference>
<dbReference type="InterPro" id="IPR014721">
    <property type="entry name" value="Ribsml_uS5_D2-typ_fold_subgr"/>
</dbReference>
<gene>
    <name evidence="5" type="primary">mutL</name>
    <name evidence="8" type="ORF">LDG_8223</name>
</gene>
<dbReference type="GO" id="GO:0005524">
    <property type="term" value="F:ATP binding"/>
    <property type="evidence" value="ECO:0007669"/>
    <property type="project" value="InterPro"/>
</dbReference>
<dbReference type="RefSeq" id="WP_006872105.1">
    <property type="nucleotide sequence ID" value="NZ_JH413843.1"/>
</dbReference>
<protein>
    <recommendedName>
        <fullName evidence="2 5">DNA mismatch repair protein MutL</fullName>
    </recommendedName>
</protein>
<dbReference type="SMART" id="SM01340">
    <property type="entry name" value="DNA_mis_repair"/>
    <property type="match status" value="1"/>
</dbReference>
<evidence type="ECO:0000256" key="2">
    <source>
        <dbReference type="ARBA" id="ARBA00021975"/>
    </source>
</evidence>
<dbReference type="Pfam" id="PF08676">
    <property type="entry name" value="MutL_C"/>
    <property type="match status" value="1"/>
</dbReference>
<dbReference type="HOGENOM" id="CLU_004131_4_3_6"/>
<evidence type="ECO:0000313" key="8">
    <source>
        <dbReference type="EMBL" id="EHL29930.1"/>
    </source>
</evidence>
<dbReference type="InterPro" id="IPR042120">
    <property type="entry name" value="MutL_C_dimsub"/>
</dbReference>
<accession>G9ESE9</accession>
<dbReference type="SUPFAM" id="SSF54211">
    <property type="entry name" value="Ribosomal protein S5 domain 2-like"/>
    <property type="match status" value="1"/>
</dbReference>
<dbReference type="AlphaFoldDB" id="G9ESE9"/>
<dbReference type="OrthoDB" id="9763467at2"/>
<dbReference type="PROSITE" id="PS00058">
    <property type="entry name" value="DNA_MISMATCH_REPAIR_1"/>
    <property type="match status" value="1"/>
</dbReference>
<dbReference type="Proteomes" id="UP000002770">
    <property type="component" value="Unassembled WGS sequence"/>
</dbReference>
<dbReference type="GO" id="GO:0032300">
    <property type="term" value="C:mismatch repair complex"/>
    <property type="evidence" value="ECO:0007669"/>
    <property type="project" value="InterPro"/>
</dbReference>
<dbReference type="InterPro" id="IPR013507">
    <property type="entry name" value="DNA_mismatch_S5_2-like"/>
</dbReference>
<sequence length="545" mass="60615">MGIRIHQLPALIANQIAAGEVIERPASVVKELLENSLDAGADAITVEIGYGGLNQIKISDNGVGIVADDLPLAIAAHATSKINTLNDLYAIDSMGFRGEALASIASVAKVSISSKPAEQDTAMMLRVHGMETTLSPCARTQGTTIDVVDLFFNAPVRKRFLKSEKLEFQAIETVVKRFALAAPGIALTLKHNGKQVLSLPAASNEQAQLTRITRILGSAFVKEAIYLDVERGVMRLYGWTSGANFQRSQNDRQWVYINQRMVKDKLINHAIKQAYGDLLHPGRFPSCLLYLTIDRAEVDVNVHPTKHEVRFQQPRLVHDFFTSQLTAALRAEPQANTEEPYALVAHEQTKAICEPYPQLFALTPRSAPVDVEVPWVSLNSQYLLAFIQQQPYIVDVFALQKYLLQEQLTQQNLPLASRPLLVPIRYTITPHLRQKITELSYNLSQLGILLELSGENEVLIRTIPLSIPYLDLRLFLDAVATLEGLHLNALLALVSEAQVFDPRLLSPEEKMELNQLLIKSHGQEQEKPGLFKALTVENCRKLLHV</sequence>
<dbReference type="SUPFAM" id="SSF118116">
    <property type="entry name" value="DNA mismatch repair protein MutL"/>
    <property type="match status" value="1"/>
</dbReference>
<dbReference type="FunCoup" id="G9ESE9">
    <property type="interactions" value="241"/>
</dbReference>
<evidence type="ECO:0000259" key="7">
    <source>
        <dbReference type="SMART" id="SM01340"/>
    </source>
</evidence>
<dbReference type="eggNOG" id="COG0323">
    <property type="taxonomic scope" value="Bacteria"/>
</dbReference>
<organism evidence="8 9">
    <name type="scientific">Legionella drancourtii LLAP12</name>
    <dbReference type="NCBI Taxonomy" id="658187"/>
    <lineage>
        <taxon>Bacteria</taxon>
        <taxon>Pseudomonadati</taxon>
        <taxon>Pseudomonadota</taxon>
        <taxon>Gammaproteobacteria</taxon>
        <taxon>Legionellales</taxon>
        <taxon>Legionellaceae</taxon>
        <taxon>Legionella</taxon>
    </lineage>
</organism>
<dbReference type="InterPro" id="IPR042121">
    <property type="entry name" value="MutL_C_regsub"/>
</dbReference>
<dbReference type="GO" id="GO:0140664">
    <property type="term" value="F:ATP-dependent DNA damage sensor activity"/>
    <property type="evidence" value="ECO:0007669"/>
    <property type="project" value="InterPro"/>
</dbReference>
<dbReference type="PANTHER" id="PTHR10073">
    <property type="entry name" value="DNA MISMATCH REPAIR PROTEIN MLH, PMS, MUTL"/>
    <property type="match status" value="1"/>
</dbReference>
<feature type="domain" description="DNA mismatch repair protein S5" evidence="7">
    <location>
        <begin position="212"/>
        <end position="330"/>
    </location>
</feature>
<dbReference type="GO" id="GO:0006298">
    <property type="term" value="P:mismatch repair"/>
    <property type="evidence" value="ECO:0007669"/>
    <property type="project" value="UniProtKB-UniRule"/>
</dbReference>
<keyword evidence="3 5" id="KW-0227">DNA damage</keyword>
<dbReference type="CDD" id="cd16926">
    <property type="entry name" value="HATPase_MutL-MLH-PMS-like"/>
    <property type="match status" value="1"/>
</dbReference>
<evidence type="ECO:0000256" key="4">
    <source>
        <dbReference type="ARBA" id="ARBA00023204"/>
    </source>
</evidence>
<keyword evidence="9" id="KW-1185">Reference proteome</keyword>
<dbReference type="InterPro" id="IPR020568">
    <property type="entry name" value="Ribosomal_Su5_D2-typ_SF"/>
</dbReference>
<dbReference type="Gene3D" id="3.30.1370.100">
    <property type="entry name" value="MutL, C-terminal domain, regulatory subdomain"/>
    <property type="match status" value="1"/>
</dbReference>
<dbReference type="HAMAP" id="MF_00149">
    <property type="entry name" value="DNA_mis_repair"/>
    <property type="match status" value="1"/>
</dbReference>
<dbReference type="InterPro" id="IPR036890">
    <property type="entry name" value="HATPase_C_sf"/>
</dbReference>
<comment type="similarity">
    <text evidence="1 5">Belongs to the DNA mismatch repair MutL/HexB family.</text>
</comment>
<dbReference type="InterPro" id="IPR038973">
    <property type="entry name" value="MutL/Mlh/Pms-like"/>
</dbReference>
<dbReference type="EMBL" id="JH413843">
    <property type="protein sequence ID" value="EHL29930.1"/>
    <property type="molecule type" value="Genomic_DNA"/>
</dbReference>
<dbReference type="Pfam" id="PF13589">
    <property type="entry name" value="HATPase_c_3"/>
    <property type="match status" value="1"/>
</dbReference>
<dbReference type="CDD" id="cd03482">
    <property type="entry name" value="MutL_Trans_MutL"/>
    <property type="match status" value="1"/>
</dbReference>
<dbReference type="Gene3D" id="3.30.565.10">
    <property type="entry name" value="Histidine kinase-like ATPase, C-terminal domain"/>
    <property type="match status" value="1"/>
</dbReference>
<dbReference type="Gene3D" id="3.30.230.10">
    <property type="match status" value="1"/>
</dbReference>
<keyword evidence="4 5" id="KW-0234">DNA repair</keyword>
<proteinExistence type="inferred from homology"/>
<dbReference type="Pfam" id="PF01119">
    <property type="entry name" value="DNA_mis_repair"/>
    <property type="match status" value="1"/>
</dbReference>
<feature type="domain" description="MutL C-terminal dimerisation" evidence="6">
    <location>
        <begin position="374"/>
        <end position="505"/>
    </location>
</feature>
<evidence type="ECO:0000256" key="5">
    <source>
        <dbReference type="HAMAP-Rule" id="MF_00149"/>
    </source>
</evidence>
<dbReference type="InterPro" id="IPR037198">
    <property type="entry name" value="MutL_C_sf"/>
</dbReference>
<dbReference type="InterPro" id="IPR002099">
    <property type="entry name" value="MutL/Mlh/PMS"/>
</dbReference>
<dbReference type="Gene3D" id="3.30.1540.20">
    <property type="entry name" value="MutL, C-terminal domain, dimerisation subdomain"/>
    <property type="match status" value="1"/>
</dbReference>
<evidence type="ECO:0000313" key="9">
    <source>
        <dbReference type="Proteomes" id="UP000002770"/>
    </source>
</evidence>
<dbReference type="SUPFAM" id="SSF55874">
    <property type="entry name" value="ATPase domain of HSP90 chaperone/DNA topoisomerase II/histidine kinase"/>
    <property type="match status" value="1"/>
</dbReference>
<evidence type="ECO:0000256" key="1">
    <source>
        <dbReference type="ARBA" id="ARBA00006082"/>
    </source>
</evidence>
<dbReference type="GO" id="GO:0030983">
    <property type="term" value="F:mismatched DNA binding"/>
    <property type="evidence" value="ECO:0007669"/>
    <property type="project" value="InterPro"/>
</dbReference>
<comment type="function">
    <text evidence="5">This protein is involved in the repair of mismatches in DNA. It is required for dam-dependent methyl-directed DNA mismatch repair. May act as a 'molecular matchmaker', a protein that promotes the formation of a stable complex between two or more DNA-binding proteins in an ATP-dependent manner without itself being part of a final effector complex.</text>
</comment>
<evidence type="ECO:0000256" key="3">
    <source>
        <dbReference type="ARBA" id="ARBA00022763"/>
    </source>
</evidence>
<name>G9ESE9_9GAMM</name>
<dbReference type="InParanoid" id="G9ESE9"/>
<dbReference type="InterPro" id="IPR020667">
    <property type="entry name" value="DNA_mismatch_repair_MutL"/>
</dbReference>
<dbReference type="SMART" id="SM00853">
    <property type="entry name" value="MutL_C"/>
    <property type="match status" value="1"/>
</dbReference>
<dbReference type="STRING" id="658187.LDG_8223"/>
<dbReference type="InterPro" id="IPR014790">
    <property type="entry name" value="MutL_C"/>
</dbReference>
<dbReference type="PANTHER" id="PTHR10073:SF12">
    <property type="entry name" value="DNA MISMATCH REPAIR PROTEIN MLH1"/>
    <property type="match status" value="1"/>
</dbReference>
<evidence type="ECO:0000259" key="6">
    <source>
        <dbReference type="SMART" id="SM00853"/>
    </source>
</evidence>
<dbReference type="InterPro" id="IPR014762">
    <property type="entry name" value="DNA_mismatch_repair_CS"/>
</dbReference>
<dbReference type="NCBIfam" id="TIGR00585">
    <property type="entry name" value="mutl"/>
    <property type="match status" value="1"/>
</dbReference>
<dbReference type="GO" id="GO:0016887">
    <property type="term" value="F:ATP hydrolysis activity"/>
    <property type="evidence" value="ECO:0007669"/>
    <property type="project" value="InterPro"/>
</dbReference>